<proteinExistence type="inferred from homology"/>
<evidence type="ECO:0000313" key="10">
    <source>
        <dbReference type="Proteomes" id="UP000319498"/>
    </source>
</evidence>
<evidence type="ECO:0000259" key="8">
    <source>
        <dbReference type="Pfam" id="PF02803"/>
    </source>
</evidence>
<dbReference type="Pfam" id="PF02803">
    <property type="entry name" value="Thiolase_C"/>
    <property type="match status" value="1"/>
</dbReference>
<evidence type="ECO:0000256" key="3">
    <source>
        <dbReference type="ARBA" id="ARBA00022679"/>
    </source>
</evidence>
<dbReference type="InterPro" id="IPR020615">
    <property type="entry name" value="Thiolase_acyl_enz_int_AS"/>
</dbReference>
<keyword evidence="10" id="KW-1185">Reference proteome</keyword>
<evidence type="ECO:0000256" key="4">
    <source>
        <dbReference type="ARBA" id="ARBA00023315"/>
    </source>
</evidence>
<feature type="domain" description="Thiolase C-terminal" evidence="8">
    <location>
        <begin position="298"/>
        <end position="420"/>
    </location>
</feature>
<dbReference type="EMBL" id="BJOL01000005">
    <property type="protein sequence ID" value="GED56810.1"/>
    <property type="molecule type" value="Genomic_DNA"/>
</dbReference>
<dbReference type="PANTHER" id="PTHR18919:SF107">
    <property type="entry name" value="ACETYL-COA ACETYLTRANSFERASE, CYTOSOLIC"/>
    <property type="match status" value="1"/>
</dbReference>
<dbReference type="SUPFAM" id="SSF53901">
    <property type="entry name" value="Thiolase-like"/>
    <property type="match status" value="2"/>
</dbReference>
<dbReference type="PIRSF" id="PIRSF000429">
    <property type="entry name" value="Ac-CoA_Ac_transf"/>
    <property type="match status" value="1"/>
</dbReference>
<organism evidence="9 10">
    <name type="scientific">Brevibacillus formosus</name>
    <dbReference type="NCBI Taxonomy" id="54913"/>
    <lineage>
        <taxon>Bacteria</taxon>
        <taxon>Bacillati</taxon>
        <taxon>Bacillota</taxon>
        <taxon>Bacilli</taxon>
        <taxon>Bacillales</taxon>
        <taxon>Paenibacillaceae</taxon>
        <taxon>Brevibacillus</taxon>
    </lineage>
</organism>
<dbReference type="Pfam" id="PF00108">
    <property type="entry name" value="Thiolase_N"/>
    <property type="match status" value="1"/>
</dbReference>
<dbReference type="CDD" id="cd00751">
    <property type="entry name" value="thiolase"/>
    <property type="match status" value="1"/>
</dbReference>
<protein>
    <recommendedName>
        <fullName evidence="2">acetyl-CoA C-acetyltransferase</fullName>
        <ecNumber evidence="2">2.3.1.9</ecNumber>
    </recommendedName>
    <alternativeName>
        <fullName evidence="5">Acetoacetyl-CoA thiolase</fullName>
    </alternativeName>
</protein>
<dbReference type="PROSITE" id="PS00099">
    <property type="entry name" value="THIOLASE_3"/>
    <property type="match status" value="1"/>
</dbReference>
<dbReference type="InterPro" id="IPR002155">
    <property type="entry name" value="Thiolase"/>
</dbReference>
<reference evidence="9 10" key="1">
    <citation type="submission" date="2019-06" db="EMBL/GenBank/DDBJ databases">
        <title>Whole genome shotgun sequence of Brevibacillus formosus NBRC 15716.</title>
        <authorList>
            <person name="Hosoyama A."/>
            <person name="Uohara A."/>
            <person name="Ohji S."/>
            <person name="Ichikawa N."/>
        </authorList>
    </citation>
    <scope>NUCLEOTIDE SEQUENCE [LARGE SCALE GENOMIC DNA]</scope>
    <source>
        <strain evidence="9 10">NBRC 15716</strain>
    </source>
</reference>
<dbReference type="PROSITE" id="PS00737">
    <property type="entry name" value="THIOLASE_2"/>
    <property type="match status" value="1"/>
</dbReference>
<evidence type="ECO:0000256" key="2">
    <source>
        <dbReference type="ARBA" id="ARBA00012705"/>
    </source>
</evidence>
<dbReference type="PANTHER" id="PTHR18919">
    <property type="entry name" value="ACETYL-COA C-ACYLTRANSFERASE"/>
    <property type="match status" value="1"/>
</dbReference>
<dbReference type="Proteomes" id="UP000319498">
    <property type="component" value="Unassembled WGS sequence"/>
</dbReference>
<evidence type="ECO:0000313" key="9">
    <source>
        <dbReference type="EMBL" id="GED56810.1"/>
    </source>
</evidence>
<dbReference type="InterPro" id="IPR016039">
    <property type="entry name" value="Thiolase-like"/>
</dbReference>
<accession>A0ABQ0T0N1</accession>
<dbReference type="Gene3D" id="3.40.47.10">
    <property type="match status" value="2"/>
</dbReference>
<dbReference type="EC" id="2.3.1.9" evidence="2"/>
<evidence type="ECO:0000259" key="7">
    <source>
        <dbReference type="Pfam" id="PF00108"/>
    </source>
</evidence>
<sequence length="421" mass="44183">MAGIITKRWNLKKVAYPVYSRGVWKMSQREIVIASAVRTAIGSFQGTLAGVSATKLGGIVLEAALERAGVSKDAVDEVIMGNVLSAGLGQNPARQASIHAGLAHEVPSLTINKVCGSGLKAVHLAVQSILAGEAEVVLAGGMENMSQAPYLMEGARSGYRMGDQKVVDSMIRDGLWCAFNDYHMGITAENLCTKYEIGREEQDEFSAWSQEKAQQALASGRFQEEIVPVPIPQRKGDPVLFAVDEFPRAGVTAEALGKLKPAFKKDGTVTAGNASGINDGAAALLIMTREKAEELGVKPLARIVANASAGVDPSIMGYGPVPATKRVLEKAGLSIADIDLIEANEAFAVQSLSVGKALGFDREKLNVNGGAIALGHPIGASGARILVTLVHELQKREGVKYGLATLCIGGGQGVSTIVEKI</sequence>
<dbReference type="InterPro" id="IPR020613">
    <property type="entry name" value="Thiolase_CS"/>
</dbReference>
<keyword evidence="4 6" id="KW-0012">Acyltransferase</keyword>
<dbReference type="PROSITE" id="PS00098">
    <property type="entry name" value="THIOLASE_1"/>
    <property type="match status" value="1"/>
</dbReference>
<feature type="domain" description="Thiolase N-terminal" evidence="7">
    <location>
        <begin position="31"/>
        <end position="289"/>
    </location>
</feature>
<dbReference type="InterPro" id="IPR020610">
    <property type="entry name" value="Thiolase_AS"/>
</dbReference>
<comment type="similarity">
    <text evidence="1 6">Belongs to the thiolase-like superfamily. Thiolase family.</text>
</comment>
<keyword evidence="3 6" id="KW-0808">Transferase</keyword>
<evidence type="ECO:0000256" key="1">
    <source>
        <dbReference type="ARBA" id="ARBA00010982"/>
    </source>
</evidence>
<dbReference type="NCBIfam" id="TIGR01930">
    <property type="entry name" value="AcCoA-C-Actrans"/>
    <property type="match status" value="1"/>
</dbReference>
<evidence type="ECO:0000256" key="5">
    <source>
        <dbReference type="ARBA" id="ARBA00030755"/>
    </source>
</evidence>
<evidence type="ECO:0000256" key="6">
    <source>
        <dbReference type="RuleBase" id="RU003557"/>
    </source>
</evidence>
<comment type="caution">
    <text evidence="9">The sequence shown here is derived from an EMBL/GenBank/DDBJ whole genome shotgun (WGS) entry which is preliminary data.</text>
</comment>
<name>A0ABQ0T0N1_9BACL</name>
<dbReference type="InterPro" id="IPR020617">
    <property type="entry name" value="Thiolase_C"/>
</dbReference>
<gene>
    <name evidence="9" type="primary">thl_1</name>
    <name evidence="9" type="ORF">BFO01nite_09420</name>
</gene>
<dbReference type="InterPro" id="IPR020616">
    <property type="entry name" value="Thiolase_N"/>
</dbReference>